<dbReference type="EMBL" id="SNXR01000015">
    <property type="protein sequence ID" value="TDP58247.1"/>
    <property type="molecule type" value="Genomic_DNA"/>
</dbReference>
<feature type="signal peptide" evidence="1">
    <location>
        <begin position="1"/>
        <end position="18"/>
    </location>
</feature>
<evidence type="ECO:0000313" key="3">
    <source>
        <dbReference type="Proteomes" id="UP000295260"/>
    </source>
</evidence>
<protein>
    <submittedName>
        <fullName evidence="2">Uncharacterized protein</fullName>
    </submittedName>
</protein>
<sequence length="241" mass="26554">MKTKILLLLVSVSSFVSAQDTIPFPKIDSIKTHSQVFSLSPISKKVDKVNGLVFGVGHYQNKHIEKQTINGVNVDLNPVGLAIPMIIVFIPEMIQKGSFLKEVKSDTIVKVDIKFPRIQVNGLHLSTGCFFTNVSMNGLNISLLNRFTKMNGVSISPIGTQAKVMNGFSFGIYNGFNENNGLSIGLVNESMNLKGIQFGIYNSANTVKGIQIGIFNISKKNGFQIGIWNVNNKRSMPFINW</sequence>
<dbReference type="InterPro" id="IPR058093">
    <property type="entry name" value="LA_2272-like"/>
</dbReference>
<keyword evidence="3" id="KW-1185">Reference proteome</keyword>
<gene>
    <name evidence="2" type="ORF">BC748_2282</name>
</gene>
<proteinExistence type="predicted"/>
<evidence type="ECO:0000256" key="1">
    <source>
        <dbReference type="SAM" id="SignalP"/>
    </source>
</evidence>
<evidence type="ECO:0000313" key="2">
    <source>
        <dbReference type="EMBL" id="TDP58247.1"/>
    </source>
</evidence>
<feature type="chain" id="PRO_5020611688" evidence="1">
    <location>
        <begin position="19"/>
        <end position="241"/>
    </location>
</feature>
<name>A0A4R6Q872_9FLAO</name>
<dbReference type="RefSeq" id="WP_133533521.1">
    <property type="nucleotide sequence ID" value="NZ_SNXR01000015.1"/>
</dbReference>
<keyword evidence="1" id="KW-0732">Signal</keyword>
<dbReference type="NCBIfam" id="NF047436">
    <property type="entry name" value="LA_2272_repeat"/>
    <property type="match status" value="2"/>
</dbReference>
<dbReference type="OrthoDB" id="660602at2"/>
<accession>A0A4R6Q872</accession>
<reference evidence="2 3" key="1">
    <citation type="submission" date="2019-03" db="EMBL/GenBank/DDBJ databases">
        <title>Genomic Encyclopedia of Archaeal and Bacterial Type Strains, Phase II (KMG-II): from individual species to whole genera.</title>
        <authorList>
            <person name="Goeker M."/>
        </authorList>
    </citation>
    <scope>NUCLEOTIDE SEQUENCE [LARGE SCALE GENOMIC DNA]</scope>
    <source>
        <strain evidence="2 3">DSM 25687</strain>
    </source>
</reference>
<organism evidence="2 3">
    <name type="scientific">Flavobacterium dankookense</name>
    <dbReference type="NCBI Taxonomy" id="706186"/>
    <lineage>
        <taxon>Bacteria</taxon>
        <taxon>Pseudomonadati</taxon>
        <taxon>Bacteroidota</taxon>
        <taxon>Flavobacteriia</taxon>
        <taxon>Flavobacteriales</taxon>
        <taxon>Flavobacteriaceae</taxon>
        <taxon>Flavobacterium</taxon>
    </lineage>
</organism>
<dbReference type="AlphaFoldDB" id="A0A4R6Q872"/>
<comment type="caution">
    <text evidence="2">The sequence shown here is derived from an EMBL/GenBank/DDBJ whole genome shotgun (WGS) entry which is preliminary data.</text>
</comment>
<dbReference type="Proteomes" id="UP000295260">
    <property type="component" value="Unassembled WGS sequence"/>
</dbReference>